<reference evidence="6" key="2">
    <citation type="submission" date="2015-01" db="EMBL/GenBank/DDBJ databases">
        <title>Evolutionary Origins and Diversification of the Mycorrhizal Mutualists.</title>
        <authorList>
            <consortium name="DOE Joint Genome Institute"/>
            <consortium name="Mycorrhizal Genomics Consortium"/>
            <person name="Kohler A."/>
            <person name="Kuo A."/>
            <person name="Nagy L.G."/>
            <person name="Floudas D."/>
            <person name="Copeland A."/>
            <person name="Barry K.W."/>
            <person name="Cichocki N."/>
            <person name="Veneault-Fourrey C."/>
            <person name="LaButti K."/>
            <person name="Lindquist E.A."/>
            <person name="Lipzen A."/>
            <person name="Lundell T."/>
            <person name="Morin E."/>
            <person name="Murat C."/>
            <person name="Riley R."/>
            <person name="Ohm R."/>
            <person name="Sun H."/>
            <person name="Tunlid A."/>
            <person name="Henrissat B."/>
            <person name="Grigoriev I.V."/>
            <person name="Hibbett D.S."/>
            <person name="Martin F."/>
        </authorList>
    </citation>
    <scope>NUCLEOTIDE SEQUENCE [LARGE SCALE GENOMIC DNA]</scope>
    <source>
        <strain evidence="6">Ve08.2h10</strain>
    </source>
</reference>
<accession>A0A0D0E3T0</accession>
<feature type="region of interest" description="Disordered" evidence="2">
    <location>
        <begin position="87"/>
        <end position="106"/>
    </location>
</feature>
<dbReference type="PANTHER" id="PTHR20959">
    <property type="entry name" value="TRANSPORT AND GOLGI ORGANIZATION PROTEIN 6 FAMILY MEMBER"/>
    <property type="match status" value="1"/>
</dbReference>
<evidence type="ECO:0000313" key="5">
    <source>
        <dbReference type="EMBL" id="KIK95639.1"/>
    </source>
</evidence>
<evidence type="ECO:0000259" key="4">
    <source>
        <dbReference type="Pfam" id="PF23565"/>
    </source>
</evidence>
<dbReference type="InterPro" id="IPR016024">
    <property type="entry name" value="ARM-type_fold"/>
</dbReference>
<dbReference type="STRING" id="930991.A0A0D0E3T0"/>
<dbReference type="Proteomes" id="UP000054538">
    <property type="component" value="Unassembled WGS sequence"/>
</dbReference>
<dbReference type="SUPFAM" id="SSF48371">
    <property type="entry name" value="ARM repeat"/>
    <property type="match status" value="1"/>
</dbReference>
<keyword evidence="6" id="KW-1185">Reference proteome</keyword>
<feature type="domain" description="RNA polymerase II assembly factor Rtp1 C-terminal" evidence="3">
    <location>
        <begin position="745"/>
        <end position="869"/>
    </location>
</feature>
<dbReference type="InterPro" id="IPR039600">
    <property type="entry name" value="TANGO6/Rtp1"/>
</dbReference>
<dbReference type="Pfam" id="PF23565">
    <property type="entry name" value="ARM_TANGO6"/>
    <property type="match status" value="1"/>
</dbReference>
<dbReference type="AlphaFoldDB" id="A0A0D0E3T0"/>
<dbReference type="OrthoDB" id="39591at2759"/>
<evidence type="ECO:0000256" key="2">
    <source>
        <dbReference type="SAM" id="MobiDB-lite"/>
    </source>
</evidence>
<sequence length="1047" mass="115749">MSSRPSQLNVILTAGSHLLDSGQATPEHDLKSLLSSRIDKFYAALGKDRPSVVPLDTIEDLQLMTSQCALEVVHCVHHLLDADTYSPEKMSKDDAKSQQGASEHSPVIGTRDLRKLRTLLTMVFRWGVNPLLARVMLAWPARPSSHAVTTIIDLTSTPADYRTLSSFLTCFMSIFFPRGVQSSLAQTLVTTTMLNRHMTELLKASMALGWLPNSLSSEDTPTVDSLRYSTLRLLEFLPVSQVMTNLGAVLSSMPQSPAHVRKLCSSLLSKNLLRPEGIPALYAAIFGEQECSEDPQIEKIEHSGRILRSVPAGMKPEEFFSIIVPRLVALLSDNVPATYRRAASFAIYGMLDSEFPHSTLVSSLALPIMCGPIMQMSKVPLEDRPLATFVPMTPTRALSALTILVLNTDPSPVFIALLLSQVVPALYALMFHMDRMKASDPVLKESVRGLLATWGRVVERQEGADILWSVIQSDRTYWEVDITGEIKHVAADPTRGEKLSLLTPEELRREKTNGTNANFLDIYPDPAHFVQYLKSLHRSDITSELFIRLLEIYHLSGGDQESDPMRVLLYLQMIVQMQTQLPDNSSSTNILSKPEHILVFVKHALQSPVTATTVATPKKTERSRGIGLDDLRIVSLEEDDLVKDSDSDDEEPSQANGNQREDDMTETAINLLLATLEANPALSPRNVPILNDIVSLLEPFSDDASESIRTLAREARMVVTVRLASTSTFWSAPPAKDEESPQEIYQKALKLLQDPILPVRAHGLLLLRQLVSSRPRASGISSTETALIPAIMSIFMQSVQEDDSYIFLNAVQGLSAMVDAFGKEVLRSLLETYTRDVTTIHAEGLSKQEVNTKLRVGEALSQVIRRCGDALSIYADNVMPRLISVLRSSYAPTVLRTSAISLLTECVKTSLVAVLGYTTELSTGMIDLLQVEMVPVSQLPSREDEAEKTKTEQPKEKEALDSTPTAVDSKLPPLRRAALHFWTLLLQQLTHTVYNGGRVDKLQAPVLRRAKVTLGYISSTDEDGVVRLMAREANEAIDQLHKAMLGM</sequence>
<evidence type="ECO:0008006" key="7">
    <source>
        <dbReference type="Google" id="ProtNLM"/>
    </source>
</evidence>
<dbReference type="InParanoid" id="A0A0D0E3T0"/>
<evidence type="ECO:0000313" key="6">
    <source>
        <dbReference type="Proteomes" id="UP000054538"/>
    </source>
</evidence>
<organism evidence="5 6">
    <name type="scientific">Paxillus rubicundulus Ve08.2h10</name>
    <dbReference type="NCBI Taxonomy" id="930991"/>
    <lineage>
        <taxon>Eukaryota</taxon>
        <taxon>Fungi</taxon>
        <taxon>Dikarya</taxon>
        <taxon>Basidiomycota</taxon>
        <taxon>Agaricomycotina</taxon>
        <taxon>Agaricomycetes</taxon>
        <taxon>Agaricomycetidae</taxon>
        <taxon>Boletales</taxon>
        <taxon>Paxilineae</taxon>
        <taxon>Paxillaceae</taxon>
        <taxon>Paxillus</taxon>
    </lineage>
</organism>
<dbReference type="HOGENOM" id="CLU_005991_0_0_1"/>
<evidence type="ECO:0000259" key="3">
    <source>
        <dbReference type="Pfam" id="PF10363"/>
    </source>
</evidence>
<dbReference type="Pfam" id="PF10363">
    <property type="entry name" value="RTP1_C1"/>
    <property type="match status" value="1"/>
</dbReference>
<dbReference type="GO" id="GO:0009306">
    <property type="term" value="P:protein secretion"/>
    <property type="evidence" value="ECO:0007669"/>
    <property type="project" value="TreeGrafter"/>
</dbReference>
<dbReference type="Gene3D" id="1.25.10.10">
    <property type="entry name" value="Leucine-rich Repeat Variant"/>
    <property type="match status" value="1"/>
</dbReference>
<feature type="compositionally biased region" description="Acidic residues" evidence="2">
    <location>
        <begin position="639"/>
        <end position="652"/>
    </location>
</feature>
<feature type="region of interest" description="Disordered" evidence="2">
    <location>
        <begin position="639"/>
        <end position="663"/>
    </location>
</feature>
<reference evidence="5 6" key="1">
    <citation type="submission" date="2014-04" db="EMBL/GenBank/DDBJ databases">
        <authorList>
            <consortium name="DOE Joint Genome Institute"/>
            <person name="Kuo A."/>
            <person name="Kohler A."/>
            <person name="Jargeat P."/>
            <person name="Nagy L.G."/>
            <person name="Floudas D."/>
            <person name="Copeland A."/>
            <person name="Barry K.W."/>
            <person name="Cichocki N."/>
            <person name="Veneault-Fourrey C."/>
            <person name="LaButti K."/>
            <person name="Lindquist E.A."/>
            <person name="Lipzen A."/>
            <person name="Lundell T."/>
            <person name="Morin E."/>
            <person name="Murat C."/>
            <person name="Sun H."/>
            <person name="Tunlid A."/>
            <person name="Henrissat B."/>
            <person name="Grigoriev I.V."/>
            <person name="Hibbett D.S."/>
            <person name="Martin F."/>
            <person name="Nordberg H.P."/>
            <person name="Cantor M.N."/>
            <person name="Hua S.X."/>
        </authorList>
    </citation>
    <scope>NUCLEOTIDE SEQUENCE [LARGE SCALE GENOMIC DNA]</scope>
    <source>
        <strain evidence="5 6">Ve08.2h10</strain>
    </source>
</reference>
<dbReference type="EMBL" id="KN825030">
    <property type="protein sequence ID" value="KIK95639.1"/>
    <property type="molecule type" value="Genomic_DNA"/>
</dbReference>
<feature type="region of interest" description="Disordered" evidence="2">
    <location>
        <begin position="939"/>
        <end position="967"/>
    </location>
</feature>
<comment type="similarity">
    <text evidence="1">Belongs to the Tango6 family.</text>
</comment>
<gene>
    <name evidence="5" type="ORF">PAXRUDRAFT_826796</name>
</gene>
<dbReference type="PANTHER" id="PTHR20959:SF1">
    <property type="entry name" value="TRANSPORT AND GOLGI ORGANIZATION PROTEIN 6 HOMOLOG"/>
    <property type="match status" value="1"/>
</dbReference>
<protein>
    <recommendedName>
        <fullName evidence="7">RNA polymerase II assembly factor Rtp1 C-terminal domain-containing protein</fullName>
    </recommendedName>
</protein>
<feature type="compositionally biased region" description="Basic and acidic residues" evidence="2">
    <location>
        <begin position="941"/>
        <end position="960"/>
    </location>
</feature>
<evidence type="ECO:0000256" key="1">
    <source>
        <dbReference type="ARBA" id="ARBA00005724"/>
    </source>
</evidence>
<dbReference type="InterPro" id="IPR011989">
    <property type="entry name" value="ARM-like"/>
</dbReference>
<feature type="domain" description="TANGO6 HEAT repeat" evidence="4">
    <location>
        <begin position="272"/>
        <end position="476"/>
    </location>
</feature>
<proteinExistence type="inferred from homology"/>
<dbReference type="InterPro" id="IPR057407">
    <property type="entry name" value="HEAT_TANGO6"/>
</dbReference>
<dbReference type="InterPro" id="IPR019451">
    <property type="entry name" value="Rtp1_C1"/>
</dbReference>
<name>A0A0D0E3T0_9AGAM</name>